<gene>
    <name evidence="1" type="ORF">M1B34_03275</name>
</gene>
<evidence type="ECO:0000313" key="2">
    <source>
        <dbReference type="Proteomes" id="UP001155059"/>
    </source>
</evidence>
<reference evidence="1 2" key="2">
    <citation type="journal article" date="2023" name="Plant Pathol.">
        <title>Dismantling and reorganizing Pseudomonas marginalis sensu#lato.</title>
        <authorList>
            <person name="Sawada H."/>
            <person name="Fujikawa T."/>
            <person name="Satou M."/>
        </authorList>
    </citation>
    <scope>NUCLEOTIDE SEQUENCE [LARGE SCALE GENOMIC DNA]</scope>
    <source>
        <strain evidence="1 2">MAFF 302030</strain>
    </source>
</reference>
<dbReference type="AlphaFoldDB" id="A0A9X2C3X9"/>
<dbReference type="Pfam" id="PF15571">
    <property type="entry name" value="Imm44"/>
    <property type="match status" value="1"/>
</dbReference>
<sequence length="137" mass="15842">MKFWMSGEVDVDLNGSERTVRNKIQLAMIDALSGASIDKGIERWSFVSIILSEKFLVGMPEIVRKNSRRKELEFRLHVPHAKFKDANDQKQISMILNALERSVFFMDRFKVSKKDQHTFLDAINNVRVKLLNECSGI</sequence>
<proteinExistence type="predicted"/>
<name>A0A9X2C3X9_9PSED</name>
<organism evidence="1 2">
    <name type="scientific">Pseudomonas morbosilactucae</name>
    <dbReference type="NCBI Taxonomy" id="2938197"/>
    <lineage>
        <taxon>Bacteria</taxon>
        <taxon>Pseudomonadati</taxon>
        <taxon>Pseudomonadota</taxon>
        <taxon>Gammaproteobacteria</taxon>
        <taxon>Pseudomonadales</taxon>
        <taxon>Pseudomonadaceae</taxon>
        <taxon>Pseudomonas</taxon>
    </lineage>
</organism>
<dbReference type="Proteomes" id="UP001155059">
    <property type="component" value="Unassembled WGS sequence"/>
</dbReference>
<protein>
    <submittedName>
        <fullName evidence="1">Uncharacterized protein</fullName>
    </submittedName>
</protein>
<dbReference type="EMBL" id="JALQCW010000006">
    <property type="protein sequence ID" value="MCK9796791.1"/>
    <property type="molecule type" value="Genomic_DNA"/>
</dbReference>
<accession>A0A9X2C3X9</accession>
<dbReference type="RefSeq" id="WP_268264432.1">
    <property type="nucleotide sequence ID" value="NZ_JALQCW010000006.1"/>
</dbReference>
<reference evidence="1 2" key="1">
    <citation type="journal article" date="2022" name="Int. J. Syst. Evol. Microbiol.">
        <title>Pseudomonas aegrilactucae sp. nov. and Pseudomonas morbosilactucae sp. nov., pathogens causing bacterial rot of lettuce in Japan.</title>
        <authorList>
            <person name="Sawada H."/>
            <person name="Fujikawa T."/>
            <person name="Satou M."/>
        </authorList>
    </citation>
    <scope>NUCLEOTIDE SEQUENCE [LARGE SCALE GENOMIC DNA]</scope>
    <source>
        <strain evidence="1 2">MAFF 302030</strain>
    </source>
</reference>
<evidence type="ECO:0000313" key="1">
    <source>
        <dbReference type="EMBL" id="MCK9796791.1"/>
    </source>
</evidence>
<comment type="caution">
    <text evidence="1">The sequence shown here is derived from an EMBL/GenBank/DDBJ whole genome shotgun (WGS) entry which is preliminary data.</text>
</comment>
<dbReference type="InterPro" id="IPR029078">
    <property type="entry name" value="Imm44"/>
</dbReference>